<dbReference type="PANTHER" id="PTHR12778:SF9">
    <property type="entry name" value="ACETYL-COENZYME A TRANSPORTER 1"/>
    <property type="match status" value="1"/>
</dbReference>
<protein>
    <recommendedName>
        <fullName evidence="9">Acetyl-coenzyme A transporter 1</fullName>
    </recommendedName>
</protein>
<organism evidence="7 8">
    <name type="scientific">Clathrus columnatus</name>
    <dbReference type="NCBI Taxonomy" id="1419009"/>
    <lineage>
        <taxon>Eukaryota</taxon>
        <taxon>Fungi</taxon>
        <taxon>Dikarya</taxon>
        <taxon>Basidiomycota</taxon>
        <taxon>Agaricomycotina</taxon>
        <taxon>Agaricomycetes</taxon>
        <taxon>Phallomycetidae</taxon>
        <taxon>Phallales</taxon>
        <taxon>Clathraceae</taxon>
        <taxon>Clathrus</taxon>
    </lineage>
</organism>
<feature type="transmembrane region" description="Helical" evidence="6">
    <location>
        <begin position="364"/>
        <end position="385"/>
    </location>
</feature>
<feature type="compositionally biased region" description="Polar residues" evidence="5">
    <location>
        <begin position="22"/>
        <end position="53"/>
    </location>
</feature>
<evidence type="ECO:0000313" key="7">
    <source>
        <dbReference type="EMBL" id="GJJ13956.1"/>
    </source>
</evidence>
<evidence type="ECO:0000256" key="2">
    <source>
        <dbReference type="ARBA" id="ARBA00022692"/>
    </source>
</evidence>
<evidence type="ECO:0000256" key="3">
    <source>
        <dbReference type="ARBA" id="ARBA00022989"/>
    </source>
</evidence>
<keyword evidence="2 6" id="KW-0812">Transmembrane</keyword>
<dbReference type="InterPro" id="IPR036259">
    <property type="entry name" value="MFS_trans_sf"/>
</dbReference>
<evidence type="ECO:0000256" key="4">
    <source>
        <dbReference type="ARBA" id="ARBA00023136"/>
    </source>
</evidence>
<proteinExistence type="predicted"/>
<feature type="transmembrane region" description="Helical" evidence="6">
    <location>
        <begin position="394"/>
        <end position="419"/>
    </location>
</feature>
<dbReference type="Proteomes" id="UP001050691">
    <property type="component" value="Unassembled WGS sequence"/>
</dbReference>
<evidence type="ECO:0008006" key="9">
    <source>
        <dbReference type="Google" id="ProtNLM"/>
    </source>
</evidence>
<keyword evidence="8" id="KW-1185">Reference proteome</keyword>
<dbReference type="InterPro" id="IPR004752">
    <property type="entry name" value="AmpG_permease/AT-1"/>
</dbReference>
<keyword evidence="4 6" id="KW-0472">Membrane</keyword>
<dbReference type="GO" id="GO:0016020">
    <property type="term" value="C:membrane"/>
    <property type="evidence" value="ECO:0007669"/>
    <property type="project" value="UniProtKB-SubCell"/>
</dbReference>
<dbReference type="AlphaFoldDB" id="A0AAV5ANG4"/>
<dbReference type="EMBL" id="BPWL01000009">
    <property type="protein sequence ID" value="GJJ13956.1"/>
    <property type="molecule type" value="Genomic_DNA"/>
</dbReference>
<gene>
    <name evidence="7" type="ORF">Clacol_008213</name>
</gene>
<name>A0AAV5ANG4_9AGAM</name>
<keyword evidence="3 6" id="KW-1133">Transmembrane helix</keyword>
<feature type="transmembrane region" description="Helical" evidence="6">
    <location>
        <begin position="501"/>
        <end position="521"/>
    </location>
</feature>
<dbReference type="InterPro" id="IPR024371">
    <property type="entry name" value="AcetylCoA_trans_1-like"/>
</dbReference>
<accession>A0AAV5ANG4</accession>
<dbReference type="PANTHER" id="PTHR12778">
    <property type="entry name" value="SOLUTE CARRIER FAMILY 33 ACETYL-COA TRANSPORTER -RELATED"/>
    <property type="match status" value="1"/>
</dbReference>
<feature type="transmembrane region" description="Helical" evidence="6">
    <location>
        <begin position="156"/>
        <end position="173"/>
    </location>
</feature>
<evidence type="ECO:0000256" key="6">
    <source>
        <dbReference type="SAM" id="Phobius"/>
    </source>
</evidence>
<comment type="subcellular location">
    <subcellularLocation>
        <location evidence="1">Membrane</location>
        <topology evidence="1">Multi-pass membrane protein</topology>
    </subcellularLocation>
</comment>
<evidence type="ECO:0000256" key="5">
    <source>
        <dbReference type="SAM" id="MobiDB-lite"/>
    </source>
</evidence>
<feature type="region of interest" description="Disordered" evidence="5">
    <location>
        <begin position="1"/>
        <end position="53"/>
    </location>
</feature>
<reference evidence="7" key="1">
    <citation type="submission" date="2021-10" db="EMBL/GenBank/DDBJ databases">
        <title>De novo Genome Assembly of Clathrus columnatus (Basidiomycota, Fungi) Using Illumina and Nanopore Sequence Data.</title>
        <authorList>
            <person name="Ogiso-Tanaka E."/>
            <person name="Itagaki H."/>
            <person name="Hosoya T."/>
            <person name="Hosaka K."/>
        </authorList>
    </citation>
    <scope>NUCLEOTIDE SEQUENCE</scope>
    <source>
        <strain evidence="7">MO-923</strain>
    </source>
</reference>
<feature type="compositionally biased region" description="Basic residues" evidence="5">
    <location>
        <begin position="1"/>
        <end position="10"/>
    </location>
</feature>
<evidence type="ECO:0000256" key="1">
    <source>
        <dbReference type="ARBA" id="ARBA00004141"/>
    </source>
</evidence>
<dbReference type="SUPFAM" id="SSF103473">
    <property type="entry name" value="MFS general substrate transporter"/>
    <property type="match status" value="1"/>
</dbReference>
<dbReference type="Pfam" id="PF13000">
    <property type="entry name" value="Acatn"/>
    <property type="match status" value="3"/>
</dbReference>
<evidence type="ECO:0000313" key="8">
    <source>
        <dbReference type="Proteomes" id="UP001050691"/>
    </source>
</evidence>
<comment type="caution">
    <text evidence="7">The sequence shown here is derived from an EMBL/GenBank/DDBJ whole genome shotgun (WGS) entry which is preliminary data.</text>
</comment>
<feature type="transmembrane region" description="Helical" evidence="6">
    <location>
        <begin position="185"/>
        <end position="202"/>
    </location>
</feature>
<dbReference type="GO" id="GO:0008521">
    <property type="term" value="F:acetyl-CoA transmembrane transporter activity"/>
    <property type="evidence" value="ECO:0007669"/>
    <property type="project" value="InterPro"/>
</dbReference>
<dbReference type="GO" id="GO:0035348">
    <property type="term" value="P:acetyl-CoA transmembrane transport"/>
    <property type="evidence" value="ECO:0007669"/>
    <property type="project" value="InterPro"/>
</dbReference>
<sequence length="541" mass="60566">MSKRTRPRKSSNRDDSEEGVNMLNSSSNPPGFSNQRSNPLQSRTPKSFRNSVLGQDQDGSEIILLNGQDDAEHQSFHAHDGSHAKKPISMKDKKGMVLLWSPRLALGSIPFILRSHLSYSQLGVFALSGYPYSLKLFWSPIVDSIYFSRLGRRKSWIIPMQFIIGSLMLWIARHSEELMDSPNEHVPLLTIIFTLLVFLAATQDIAVDGWALTLLSPENLSYASTCQTFGLNTGYFASFTVFLALNSEDFAHSPPTESEDEMNLQKVYGVLWSVCKLKRELISLRICESVDITIATDVQSLCIMHFICKIGFQANEAVTQLKMVEKGLKKEDMALSVLIDFPFQLLEGYLAARWARGDKPLRPWIWAFWGRLGFAVIAMFTIAFFPKPPISTSFFIFIILTTIGSGFTSTVQFVGISAFHTRVADPLIGGTYMTLLNTATNLGGTWPRYFVLRGVDMFSVATCRVKDSVDLVFEASECVSEHGKQACESIGGMCITEKDGYYFVSIICVVLGLVSLVFYIIPTARRLQAVPPSKWKVNQIW</sequence>